<dbReference type="CDD" id="cd07316">
    <property type="entry name" value="terB_like_DjlA"/>
    <property type="match status" value="1"/>
</dbReference>
<dbReference type="Proteomes" id="UP000239539">
    <property type="component" value="Unassembled WGS sequence"/>
</dbReference>
<dbReference type="InterPro" id="IPR023749">
    <property type="entry name" value="DjlA"/>
</dbReference>
<keyword evidence="4 7" id="KW-1133">Transmembrane helix</keyword>
<feature type="compositionally biased region" description="Polar residues" evidence="8">
    <location>
        <begin position="203"/>
        <end position="216"/>
    </location>
</feature>
<evidence type="ECO:0000256" key="2">
    <source>
        <dbReference type="ARBA" id="ARBA00022519"/>
    </source>
</evidence>
<organism evidence="11 12">
    <name type="scientific">Alteromonas gracilis</name>
    <dbReference type="NCBI Taxonomy" id="1479524"/>
    <lineage>
        <taxon>Bacteria</taxon>
        <taxon>Pseudomonadati</taxon>
        <taxon>Pseudomonadota</taxon>
        <taxon>Gammaproteobacteria</taxon>
        <taxon>Alteromonadales</taxon>
        <taxon>Alteromonadaceae</taxon>
        <taxon>Alteromonas/Salinimonas group</taxon>
        <taxon>Alteromonas</taxon>
    </lineage>
</organism>
<dbReference type="InterPro" id="IPR029024">
    <property type="entry name" value="TerB-like"/>
</dbReference>
<dbReference type="EMBL" id="PVNO01000024">
    <property type="protein sequence ID" value="PRO69544.1"/>
    <property type="molecule type" value="Genomic_DNA"/>
</dbReference>
<feature type="transmembrane region" description="Helical" evidence="9">
    <location>
        <begin position="7"/>
        <end position="33"/>
    </location>
</feature>
<evidence type="ECO:0000259" key="10">
    <source>
        <dbReference type="PROSITE" id="PS50076"/>
    </source>
</evidence>
<feature type="topological domain" description="Cytoplasmic" evidence="7">
    <location>
        <begin position="32"/>
        <end position="288"/>
    </location>
</feature>
<keyword evidence="5 7" id="KW-0472">Membrane</keyword>
<dbReference type="SMART" id="SM00271">
    <property type="entry name" value="DnaJ"/>
    <property type="match status" value="1"/>
</dbReference>
<accession>A0ABX5CPN6</accession>
<evidence type="ECO:0000256" key="1">
    <source>
        <dbReference type="ARBA" id="ARBA00022475"/>
    </source>
</evidence>
<dbReference type="InterPro" id="IPR007791">
    <property type="entry name" value="DjlA_N"/>
</dbReference>
<evidence type="ECO:0000256" key="7">
    <source>
        <dbReference type="HAMAP-Rule" id="MF_01153"/>
    </source>
</evidence>
<keyword evidence="6 7" id="KW-0143">Chaperone</keyword>
<evidence type="ECO:0000256" key="3">
    <source>
        <dbReference type="ARBA" id="ARBA00022692"/>
    </source>
</evidence>
<dbReference type="SUPFAM" id="SSF46565">
    <property type="entry name" value="Chaperone J-domain"/>
    <property type="match status" value="1"/>
</dbReference>
<dbReference type="PRINTS" id="PR00625">
    <property type="entry name" value="JDOMAIN"/>
</dbReference>
<evidence type="ECO:0000256" key="9">
    <source>
        <dbReference type="SAM" id="Phobius"/>
    </source>
</evidence>
<dbReference type="Pfam" id="PF00226">
    <property type="entry name" value="DnaJ"/>
    <property type="match status" value="1"/>
</dbReference>
<keyword evidence="3 7" id="KW-0812">Transmembrane</keyword>
<protein>
    <recommendedName>
        <fullName evidence="7">Co-chaperone protein DjlA</fullName>
    </recommendedName>
</protein>
<evidence type="ECO:0000256" key="8">
    <source>
        <dbReference type="SAM" id="MobiDB-lite"/>
    </source>
</evidence>
<comment type="subunit">
    <text evidence="7">Homodimer.</text>
</comment>
<evidence type="ECO:0000313" key="12">
    <source>
        <dbReference type="Proteomes" id="UP000239539"/>
    </source>
</evidence>
<dbReference type="Gene3D" id="1.10.3680.10">
    <property type="entry name" value="TerB-like"/>
    <property type="match status" value="1"/>
</dbReference>
<dbReference type="CDD" id="cd06257">
    <property type="entry name" value="DnaJ"/>
    <property type="match status" value="1"/>
</dbReference>
<feature type="topological domain" description="Periplasmic" evidence="7">
    <location>
        <begin position="1"/>
        <end position="6"/>
    </location>
</feature>
<feature type="domain" description="J" evidence="10">
    <location>
        <begin position="223"/>
        <end position="287"/>
    </location>
</feature>
<dbReference type="NCBIfam" id="NF006948">
    <property type="entry name" value="PRK09430.1"/>
    <property type="match status" value="1"/>
</dbReference>
<dbReference type="RefSeq" id="WP_105930851.1">
    <property type="nucleotide sequence ID" value="NZ_PVNO01000024.1"/>
</dbReference>
<evidence type="ECO:0000256" key="6">
    <source>
        <dbReference type="ARBA" id="ARBA00023186"/>
    </source>
</evidence>
<comment type="caution">
    <text evidence="11">The sequence shown here is derived from an EMBL/GenBank/DDBJ whole genome shotgun (WGS) entry which is preliminary data.</text>
</comment>
<reference evidence="12" key="1">
    <citation type="journal article" date="2020" name="Int. J. Syst. Evol. Microbiol.">
        <title>Alteromonas alba sp. nov., a marine bacterium isolated from the seawater of the West Pacific Ocean.</title>
        <authorList>
            <person name="Sun C."/>
            <person name="Wu Y.-H."/>
            <person name="Xamxidin M."/>
            <person name="Cheng H."/>
            <person name="Xu X.-W."/>
        </authorList>
    </citation>
    <scope>NUCLEOTIDE SEQUENCE [LARGE SCALE GENOMIC DNA]</scope>
    <source>
        <strain evidence="12">9a2</strain>
    </source>
</reference>
<dbReference type="InterPro" id="IPR036869">
    <property type="entry name" value="J_dom_sf"/>
</dbReference>
<name>A0ABX5CPN6_9ALTE</name>
<dbReference type="PROSITE" id="PS50076">
    <property type="entry name" value="DNAJ_2"/>
    <property type="match status" value="1"/>
</dbReference>
<keyword evidence="2 7" id="KW-0997">Cell inner membrane</keyword>
<dbReference type="Gene3D" id="1.10.287.110">
    <property type="entry name" value="DnaJ domain"/>
    <property type="match status" value="1"/>
</dbReference>
<evidence type="ECO:0000313" key="11">
    <source>
        <dbReference type="EMBL" id="PRO69544.1"/>
    </source>
</evidence>
<dbReference type="HAMAP" id="MF_01153">
    <property type="entry name" value="DjlA"/>
    <property type="match status" value="1"/>
</dbReference>
<comment type="function">
    <text evidence="7">Regulatory DnaK co-chaperone. Direct interaction between DnaK and DjlA is needed for the induction of the wcaABCDE operon, involved in the synthesis of a colanic acid polysaccharide capsule, possibly through activation of the RcsB/RcsC phosphotransfer signaling pathway. The colanic acid capsule may help the bacterium survive conditions outside the host.</text>
</comment>
<sequence length="288" mass="32860">MSIWGKILGALFGFMFFKHVVGAIFGLLIGHFFDKAYRQNFNQLGGFGRFFTDQDNLKQQAIFFHSLFSALGHLAKSDGKVTDREIQIATSLMDEMRLTGDARREAQDAFREGKARDFPLVDTLKGFYEASHGRRDILQVFLEILIQAAFADGQLSQEEYHVLEKVAKPLGFRRRDLDYLISMYEAEIRFRQRGGQRAHSGAGQRQHSAGHQSAYSEQQSIDDAYKILGVSSSDDEKTIKRAYRKRMAEHHPDKLVSKGLPEQAMEIAKKKAQDIQSAYELIKQKRGF</sequence>
<feature type="region of interest" description="Disordered" evidence="8">
    <location>
        <begin position="195"/>
        <end position="216"/>
    </location>
</feature>
<dbReference type="InterPro" id="IPR001623">
    <property type="entry name" value="DnaJ_domain"/>
</dbReference>
<evidence type="ECO:0000256" key="5">
    <source>
        <dbReference type="ARBA" id="ARBA00023136"/>
    </source>
</evidence>
<keyword evidence="12" id="KW-1185">Reference proteome</keyword>
<comment type="domain">
    <text evidence="7">The transmembrane domain is a dimerization domain.</text>
</comment>
<evidence type="ECO:0000256" key="4">
    <source>
        <dbReference type="ARBA" id="ARBA00022989"/>
    </source>
</evidence>
<proteinExistence type="inferred from homology"/>
<dbReference type="InterPro" id="IPR050817">
    <property type="entry name" value="DjlA_DnaK_co-chaperone"/>
</dbReference>
<dbReference type="Pfam" id="PF05099">
    <property type="entry name" value="TerB"/>
    <property type="match status" value="1"/>
</dbReference>
<dbReference type="SUPFAM" id="SSF158682">
    <property type="entry name" value="TerB-like"/>
    <property type="match status" value="1"/>
</dbReference>
<gene>
    <name evidence="7" type="primary">djlA</name>
    <name evidence="11" type="ORF">C6Y39_07730</name>
</gene>
<dbReference type="PANTHER" id="PTHR24074">
    <property type="entry name" value="CO-CHAPERONE PROTEIN DJLA"/>
    <property type="match status" value="1"/>
</dbReference>
<keyword evidence="1 7" id="KW-1003">Cell membrane</keyword>
<comment type="subcellular location">
    <subcellularLocation>
        <location evidence="7">Cell inner membrane</location>
        <topology evidence="7">Single-pass type III membrane protein</topology>
    </subcellularLocation>
</comment>